<dbReference type="AlphaFoldDB" id="A0A814L1B7"/>
<feature type="transmembrane region" description="Helical" evidence="1">
    <location>
        <begin position="47"/>
        <end position="67"/>
    </location>
</feature>
<accession>A0A814L1B7</accession>
<organism evidence="2 3">
    <name type="scientific">Adineta steineri</name>
    <dbReference type="NCBI Taxonomy" id="433720"/>
    <lineage>
        <taxon>Eukaryota</taxon>
        <taxon>Metazoa</taxon>
        <taxon>Spiralia</taxon>
        <taxon>Gnathifera</taxon>
        <taxon>Rotifera</taxon>
        <taxon>Eurotatoria</taxon>
        <taxon>Bdelloidea</taxon>
        <taxon>Adinetida</taxon>
        <taxon>Adinetidae</taxon>
        <taxon>Adineta</taxon>
    </lineage>
</organism>
<evidence type="ECO:0008006" key="4">
    <source>
        <dbReference type="Google" id="ProtNLM"/>
    </source>
</evidence>
<protein>
    <recommendedName>
        <fullName evidence="4">Transmembrane protein</fullName>
    </recommendedName>
</protein>
<keyword evidence="1" id="KW-1133">Transmembrane helix</keyword>
<evidence type="ECO:0000256" key="1">
    <source>
        <dbReference type="SAM" id="Phobius"/>
    </source>
</evidence>
<dbReference type="EMBL" id="CAJNON010000166">
    <property type="protein sequence ID" value="CAF1058608.1"/>
    <property type="molecule type" value="Genomic_DNA"/>
</dbReference>
<comment type="caution">
    <text evidence="2">The sequence shown here is derived from an EMBL/GenBank/DDBJ whole genome shotgun (WGS) entry which is preliminary data.</text>
</comment>
<sequence>MPICQRIGNLISRLKKSIVELNIFHSNISSITDENEIRTEIISTRTFFLFLVVSLAILTGYISQIQVQKTFEISYPNYDQYLNLYKQYSTIVSCPCTTVSIPYEQFINIKATYHQVCQSIYITKFWINLIKSSSVYQQPSPTFRYVGGPLFQLLTSFCSSTNTTIDQGLNNFYKTLFISGTVMSLEIFQTQTNELIQIFISSTINSFTRSLNIIRETTSNNGIISGLLTNFDYHTEPYQTSDNTIMYNVISNYHTFTNSTSNCSCGDSPSCTAPVYVNNGNSFLVSGMYAGCFMMEALLQSNLICFYNQSCIDGVRYALNSSNTNLPTYYTNITTTALDLTLPSQYQPNTTINDILSKLMVEQWINTTSHRDYYDQCNPVQCQYSYVGKNGFITVITTIIGLIGGLNTILKFIAPRLIKIYSKRQTNRVQPFTVE</sequence>
<dbReference type="OrthoDB" id="9984110at2759"/>
<keyword evidence="1" id="KW-0812">Transmembrane</keyword>
<feature type="transmembrane region" description="Helical" evidence="1">
    <location>
        <begin position="391"/>
        <end position="414"/>
    </location>
</feature>
<reference evidence="2" key="1">
    <citation type="submission" date="2021-02" db="EMBL/GenBank/DDBJ databases">
        <authorList>
            <person name="Nowell W R."/>
        </authorList>
    </citation>
    <scope>NUCLEOTIDE SEQUENCE</scope>
</reference>
<evidence type="ECO:0000313" key="2">
    <source>
        <dbReference type="EMBL" id="CAF1058608.1"/>
    </source>
</evidence>
<evidence type="ECO:0000313" key="3">
    <source>
        <dbReference type="Proteomes" id="UP000663891"/>
    </source>
</evidence>
<proteinExistence type="predicted"/>
<gene>
    <name evidence="2" type="ORF">VCS650_LOCUS17812</name>
</gene>
<name>A0A814L1B7_9BILA</name>
<keyword evidence="1" id="KW-0472">Membrane</keyword>
<dbReference type="Proteomes" id="UP000663891">
    <property type="component" value="Unassembled WGS sequence"/>
</dbReference>